<feature type="region of interest" description="Disordered" evidence="1">
    <location>
        <begin position="1"/>
        <end position="37"/>
    </location>
</feature>
<dbReference type="AlphaFoldDB" id="A0A4Y2H3A8"/>
<dbReference type="Proteomes" id="UP000499080">
    <property type="component" value="Unassembled WGS sequence"/>
</dbReference>
<dbReference type="EMBL" id="BGPR01001708">
    <property type="protein sequence ID" value="GBM59967.1"/>
    <property type="molecule type" value="Genomic_DNA"/>
</dbReference>
<evidence type="ECO:0000313" key="2">
    <source>
        <dbReference type="EMBL" id="GBM59967.1"/>
    </source>
</evidence>
<keyword evidence="3" id="KW-1185">Reference proteome</keyword>
<evidence type="ECO:0000313" key="3">
    <source>
        <dbReference type="Proteomes" id="UP000499080"/>
    </source>
</evidence>
<feature type="compositionally biased region" description="Polar residues" evidence="1">
    <location>
        <begin position="28"/>
        <end position="37"/>
    </location>
</feature>
<protein>
    <submittedName>
        <fullName evidence="2">Uncharacterized protein</fullName>
    </submittedName>
</protein>
<name>A0A4Y2H3A8_ARAVE</name>
<accession>A0A4Y2H3A8</accession>
<reference evidence="2 3" key="1">
    <citation type="journal article" date="2019" name="Sci. Rep.">
        <title>Orb-weaving spider Araneus ventricosus genome elucidates the spidroin gene catalogue.</title>
        <authorList>
            <person name="Kono N."/>
            <person name="Nakamura H."/>
            <person name="Ohtoshi R."/>
            <person name="Moran D.A.P."/>
            <person name="Shinohara A."/>
            <person name="Yoshida Y."/>
            <person name="Fujiwara M."/>
            <person name="Mori M."/>
            <person name="Tomita M."/>
            <person name="Arakawa K."/>
        </authorList>
    </citation>
    <scope>NUCLEOTIDE SEQUENCE [LARGE SCALE GENOMIC DNA]</scope>
</reference>
<sequence length="93" mass="10710">MHELIEPIPWSLPEPIRTRRQYPEDKQSSQTAETSRFCSLPPTEPFILYSLKKKSFIRCVNEQDGEKRSPSKCVNAGRLDCNYVVCGVLQQPL</sequence>
<evidence type="ECO:0000256" key="1">
    <source>
        <dbReference type="SAM" id="MobiDB-lite"/>
    </source>
</evidence>
<gene>
    <name evidence="2" type="ORF">AVEN_178217_1</name>
</gene>
<organism evidence="2 3">
    <name type="scientific">Araneus ventricosus</name>
    <name type="common">Orbweaver spider</name>
    <name type="synonym">Epeira ventricosa</name>
    <dbReference type="NCBI Taxonomy" id="182803"/>
    <lineage>
        <taxon>Eukaryota</taxon>
        <taxon>Metazoa</taxon>
        <taxon>Ecdysozoa</taxon>
        <taxon>Arthropoda</taxon>
        <taxon>Chelicerata</taxon>
        <taxon>Arachnida</taxon>
        <taxon>Araneae</taxon>
        <taxon>Araneomorphae</taxon>
        <taxon>Entelegynae</taxon>
        <taxon>Araneoidea</taxon>
        <taxon>Araneidae</taxon>
        <taxon>Araneus</taxon>
    </lineage>
</organism>
<comment type="caution">
    <text evidence="2">The sequence shown here is derived from an EMBL/GenBank/DDBJ whole genome shotgun (WGS) entry which is preliminary data.</text>
</comment>
<proteinExistence type="predicted"/>